<evidence type="ECO:0000256" key="1">
    <source>
        <dbReference type="SAM" id="MobiDB-lite"/>
    </source>
</evidence>
<proteinExistence type="predicted"/>
<evidence type="ECO:0000313" key="2">
    <source>
        <dbReference type="EMBL" id="NFJ07220.1"/>
    </source>
</evidence>
<evidence type="ECO:0000313" key="3">
    <source>
        <dbReference type="Proteomes" id="UP000480039"/>
    </source>
</evidence>
<sequence length="290" mass="33436">MDSARYKVNDKETINIDANDITPKQYEQTYKGNLYCEYKNCNAEIIFNERQKGNFSRYFSTKAGSNHRLGCPNEISHKGSKSPTIKIRGNDVNVSEKHISDVLTDAYKNFYGKLHPSDTPKIKRKKTKKNNTPVPKTDEEEKPIVSIVSTPTTSGGGETIIEGKEPYIYKREVSDVKDEDKNSYKEVHSLVEGIRFYEDEVYIDLKGLDGSEFSVYIGIPFKTSYEQEFRLLRNLEYYIQKQKKANELIICTSVGEIMEIAKKPVIQVYSYRHIKLDNLGLYQIIHKLSQ</sequence>
<dbReference type="Proteomes" id="UP000480039">
    <property type="component" value="Unassembled WGS sequence"/>
</dbReference>
<protein>
    <submittedName>
        <fullName evidence="2">Uncharacterized protein</fullName>
    </submittedName>
</protein>
<feature type="region of interest" description="Disordered" evidence="1">
    <location>
        <begin position="118"/>
        <end position="141"/>
    </location>
</feature>
<name>A0A846J1R0_CLOBO</name>
<gene>
    <name evidence="2" type="ORF">FC871_01655</name>
</gene>
<accession>A0A846J1R0</accession>
<organism evidence="2 3">
    <name type="scientific">Clostridium botulinum</name>
    <dbReference type="NCBI Taxonomy" id="1491"/>
    <lineage>
        <taxon>Bacteria</taxon>
        <taxon>Bacillati</taxon>
        <taxon>Bacillota</taxon>
        <taxon>Clostridia</taxon>
        <taxon>Eubacteriales</taxon>
        <taxon>Clostridiaceae</taxon>
        <taxon>Clostridium</taxon>
    </lineage>
</organism>
<comment type="caution">
    <text evidence="2">The sequence shown here is derived from an EMBL/GenBank/DDBJ whole genome shotgun (WGS) entry which is preliminary data.</text>
</comment>
<reference evidence="2 3" key="1">
    <citation type="submission" date="2019-04" db="EMBL/GenBank/DDBJ databases">
        <title>Genome sequencing of Clostridium botulinum Groups I-IV and Clostridium butyricum.</title>
        <authorList>
            <person name="Brunt J."/>
            <person name="Van Vliet A.H.M."/>
            <person name="Stringer S.C."/>
            <person name="Carter A.T."/>
            <person name="Peck M.W."/>
        </authorList>
    </citation>
    <scope>NUCLEOTIDE SEQUENCE [LARGE SCALE GENOMIC DNA]</scope>
    <source>
        <strain evidence="2 3">Colworth BL30</strain>
    </source>
</reference>
<dbReference type="AlphaFoldDB" id="A0A846J1R0"/>
<dbReference type="EMBL" id="SWQE01000001">
    <property type="protein sequence ID" value="NFJ07220.1"/>
    <property type="molecule type" value="Genomic_DNA"/>
</dbReference>